<accession>A0A1N6E7Z7</accession>
<reference evidence="2" key="1">
    <citation type="submission" date="2016-11" db="EMBL/GenBank/DDBJ databases">
        <authorList>
            <person name="Varghese N."/>
            <person name="Submissions S."/>
        </authorList>
    </citation>
    <scope>NUCLEOTIDE SEQUENCE [LARGE SCALE GENOMIC DNA]</scope>
    <source>
        <strain evidence="2">DSM 15292</strain>
    </source>
</reference>
<dbReference type="OrthoDB" id="1451403at2"/>
<dbReference type="AlphaFoldDB" id="A0A1N6E7Z7"/>
<dbReference type="PROSITE" id="PS51257">
    <property type="entry name" value="PROKAR_LIPOPROTEIN"/>
    <property type="match status" value="1"/>
</dbReference>
<proteinExistence type="predicted"/>
<protein>
    <recommendedName>
        <fullName evidence="3">CHRD domain-containing protein</fullName>
    </recommendedName>
</protein>
<evidence type="ECO:0000313" key="2">
    <source>
        <dbReference type="Proteomes" id="UP000185221"/>
    </source>
</evidence>
<dbReference type="RefSeq" id="WP_074224518.1">
    <property type="nucleotide sequence ID" value="NZ_FSRC01000001.1"/>
</dbReference>
<sequence length="154" mass="16692">MRKLVLAFVIGVLFVGCTEVERPSRYVRSTVYELQQASDYKYTGELEVGELPTGELELVITLKGEKGSTAVTYPAHLHYGPYGTPDAPMAAMLSPIYASSLVGATILTELSNGNVINYESFLTFNGHVKVHLASEGPDYEVILVAGDVGANYQE</sequence>
<dbReference type="STRING" id="226505.SAMN05444394_1827"/>
<name>A0A1N6E7Z7_9BACT</name>
<organism evidence="1 2">
    <name type="scientific">Algoriphagus halophilus</name>
    <dbReference type="NCBI Taxonomy" id="226505"/>
    <lineage>
        <taxon>Bacteria</taxon>
        <taxon>Pseudomonadati</taxon>
        <taxon>Bacteroidota</taxon>
        <taxon>Cytophagia</taxon>
        <taxon>Cytophagales</taxon>
        <taxon>Cyclobacteriaceae</taxon>
        <taxon>Algoriphagus</taxon>
    </lineage>
</organism>
<gene>
    <name evidence="1" type="ORF">SAMN05444394_1827</name>
</gene>
<evidence type="ECO:0008006" key="3">
    <source>
        <dbReference type="Google" id="ProtNLM"/>
    </source>
</evidence>
<dbReference type="EMBL" id="FSRC01000001">
    <property type="protein sequence ID" value="SIN79148.1"/>
    <property type="molecule type" value="Genomic_DNA"/>
</dbReference>
<keyword evidence="2" id="KW-1185">Reference proteome</keyword>
<dbReference type="Proteomes" id="UP000185221">
    <property type="component" value="Unassembled WGS sequence"/>
</dbReference>
<evidence type="ECO:0000313" key="1">
    <source>
        <dbReference type="EMBL" id="SIN79148.1"/>
    </source>
</evidence>